<evidence type="ECO:0000256" key="9">
    <source>
        <dbReference type="ARBA" id="ARBA00023125"/>
    </source>
</evidence>
<dbReference type="Gene3D" id="2.40.50.40">
    <property type="match status" value="1"/>
</dbReference>
<keyword evidence="10" id="KW-0233">DNA recombination</keyword>
<organism evidence="13 14">
    <name type="scientific">Phytophthora lilii</name>
    <dbReference type="NCBI Taxonomy" id="2077276"/>
    <lineage>
        <taxon>Eukaryota</taxon>
        <taxon>Sar</taxon>
        <taxon>Stramenopiles</taxon>
        <taxon>Oomycota</taxon>
        <taxon>Peronosporomycetes</taxon>
        <taxon>Peronosporales</taxon>
        <taxon>Peronosporaceae</taxon>
        <taxon>Phytophthora</taxon>
    </lineage>
</organism>
<keyword evidence="9" id="KW-0238">DNA-binding</keyword>
<comment type="caution">
    <text evidence="13">The sequence shown here is derived from an EMBL/GenBank/DDBJ whole genome shotgun (WGS) entry which is preliminary data.</text>
</comment>
<evidence type="ECO:0000256" key="6">
    <source>
        <dbReference type="ARBA" id="ARBA00022908"/>
    </source>
</evidence>
<dbReference type="SUPFAM" id="SSF54160">
    <property type="entry name" value="Chromo domain-like"/>
    <property type="match status" value="1"/>
</dbReference>
<dbReference type="GO" id="GO:0006310">
    <property type="term" value="P:DNA recombination"/>
    <property type="evidence" value="ECO:0007669"/>
    <property type="project" value="UniProtKB-KW"/>
</dbReference>
<dbReference type="InterPro" id="IPR012337">
    <property type="entry name" value="RNaseH-like_sf"/>
</dbReference>
<dbReference type="GO" id="GO:0015074">
    <property type="term" value="P:DNA integration"/>
    <property type="evidence" value="ECO:0007669"/>
    <property type="project" value="UniProtKB-KW"/>
</dbReference>
<keyword evidence="4" id="KW-0378">Hydrolase</keyword>
<evidence type="ECO:0000256" key="8">
    <source>
        <dbReference type="ARBA" id="ARBA00022932"/>
    </source>
</evidence>
<dbReference type="InterPro" id="IPR050951">
    <property type="entry name" value="Retrovirus_Pol_polyprotein"/>
</dbReference>
<dbReference type="InterPro" id="IPR036397">
    <property type="entry name" value="RNaseH_sf"/>
</dbReference>
<feature type="compositionally biased region" description="Polar residues" evidence="11">
    <location>
        <begin position="271"/>
        <end position="281"/>
    </location>
</feature>
<evidence type="ECO:0000313" key="14">
    <source>
        <dbReference type="Proteomes" id="UP001165083"/>
    </source>
</evidence>
<protein>
    <submittedName>
        <fullName evidence="13">Unnamed protein product</fullName>
    </submittedName>
</protein>
<evidence type="ECO:0000256" key="7">
    <source>
        <dbReference type="ARBA" id="ARBA00022918"/>
    </source>
</evidence>
<dbReference type="FunFam" id="1.10.340.70:FF:000001">
    <property type="entry name" value="Retrovirus-related Pol polyprotein from transposon gypsy-like Protein"/>
    <property type="match status" value="1"/>
</dbReference>
<keyword evidence="5" id="KW-0460">Magnesium</keyword>
<dbReference type="InterPro" id="IPR041588">
    <property type="entry name" value="Integrase_H2C2"/>
</dbReference>
<dbReference type="InterPro" id="IPR000953">
    <property type="entry name" value="Chromo/chromo_shadow_dom"/>
</dbReference>
<feature type="compositionally biased region" description="Basic and acidic residues" evidence="11">
    <location>
        <begin position="236"/>
        <end position="257"/>
    </location>
</feature>
<evidence type="ECO:0000256" key="2">
    <source>
        <dbReference type="ARBA" id="ARBA00022723"/>
    </source>
</evidence>
<name>A0A9W6YJP2_9STRA</name>
<evidence type="ECO:0000256" key="3">
    <source>
        <dbReference type="ARBA" id="ARBA00022750"/>
    </source>
</evidence>
<dbReference type="GO" id="GO:0046872">
    <property type="term" value="F:metal ion binding"/>
    <property type="evidence" value="ECO:0007669"/>
    <property type="project" value="UniProtKB-KW"/>
</dbReference>
<dbReference type="GO" id="GO:0003677">
    <property type="term" value="F:DNA binding"/>
    <property type="evidence" value="ECO:0007669"/>
    <property type="project" value="UniProtKB-KW"/>
</dbReference>
<dbReference type="Gene3D" id="3.30.420.10">
    <property type="entry name" value="Ribonuclease H-like superfamily/Ribonuclease H"/>
    <property type="match status" value="1"/>
</dbReference>
<proteinExistence type="predicted"/>
<keyword evidence="14" id="KW-1185">Reference proteome</keyword>
<accession>A0A9W6YJP2</accession>
<sequence length="464" mass="53285">MIQEVLQSCHDSLEGGHQGVVRTYQRVKQDYYWFGLYTDVEKHVKSCPDCSSSKSRPHLRGYSPGNVLAERPFQIVSMDFVIPLPKSRRGNTALLLYQCYFTGFVIAKAMSDTSAFMVAQVKVQSYPELSATSQWTTGKVGENSDAVGQSLRRRPAPARLDEIAERLVFAINNSFDLTRKETPFFLVDGWDARSTLKAMATSLRQGSGKQTDALKWRREVNRQHEIALKMAQTYQAHEKARRAQEHNESLSRRERAAIPRTTRGEPPADASNDQPGGTDATNEAPKSLFEPGHRVWLYMERVKPGLTKKLAHRWHGPFRIKRKVEEYAYELELPDRSGYRFYLVVHVSRLKPVNEYGDRPKTRLAPDITENSRLDFDEELLLEVSWEPDHLAGEYEVEATLDDRTPMSTSTERAVREFKVKWVGYDDPTWEPASNLSCGGLLYDYLRRKRRDQRFQMVQVADEA</sequence>
<dbReference type="InterPro" id="IPR023780">
    <property type="entry name" value="Chromo_domain"/>
</dbReference>
<dbReference type="Pfam" id="PF24626">
    <property type="entry name" value="SH3_Tf2-1"/>
    <property type="match status" value="1"/>
</dbReference>
<dbReference type="SMART" id="SM00298">
    <property type="entry name" value="CHROMO"/>
    <property type="match status" value="1"/>
</dbReference>
<dbReference type="Proteomes" id="UP001165083">
    <property type="component" value="Unassembled WGS sequence"/>
</dbReference>
<keyword evidence="8" id="KW-0239">DNA-directed DNA polymerase</keyword>
<keyword evidence="3" id="KW-0064">Aspartyl protease</keyword>
<dbReference type="InterPro" id="IPR016197">
    <property type="entry name" value="Chromo-like_dom_sf"/>
</dbReference>
<evidence type="ECO:0000256" key="4">
    <source>
        <dbReference type="ARBA" id="ARBA00022801"/>
    </source>
</evidence>
<keyword evidence="1" id="KW-0645">Protease</keyword>
<dbReference type="GO" id="GO:0003887">
    <property type="term" value="F:DNA-directed DNA polymerase activity"/>
    <property type="evidence" value="ECO:0007669"/>
    <property type="project" value="UniProtKB-KW"/>
</dbReference>
<evidence type="ECO:0000256" key="11">
    <source>
        <dbReference type="SAM" id="MobiDB-lite"/>
    </source>
</evidence>
<dbReference type="SUPFAM" id="SSF53098">
    <property type="entry name" value="Ribonuclease H-like"/>
    <property type="match status" value="1"/>
</dbReference>
<dbReference type="InterPro" id="IPR056924">
    <property type="entry name" value="SH3_Tf2-1"/>
</dbReference>
<dbReference type="AlphaFoldDB" id="A0A9W6YJP2"/>
<evidence type="ECO:0000256" key="5">
    <source>
        <dbReference type="ARBA" id="ARBA00022842"/>
    </source>
</evidence>
<dbReference type="CDD" id="cd00024">
    <property type="entry name" value="CD_CSD"/>
    <property type="match status" value="1"/>
</dbReference>
<dbReference type="PROSITE" id="PS50013">
    <property type="entry name" value="CHROMO_2"/>
    <property type="match status" value="1"/>
</dbReference>
<evidence type="ECO:0000256" key="10">
    <source>
        <dbReference type="ARBA" id="ARBA00023172"/>
    </source>
</evidence>
<keyword evidence="8" id="KW-0548">Nucleotidyltransferase</keyword>
<evidence type="ECO:0000259" key="12">
    <source>
        <dbReference type="PROSITE" id="PS50013"/>
    </source>
</evidence>
<dbReference type="OrthoDB" id="106360at2759"/>
<dbReference type="GO" id="GO:0006508">
    <property type="term" value="P:proteolysis"/>
    <property type="evidence" value="ECO:0007669"/>
    <property type="project" value="UniProtKB-KW"/>
</dbReference>
<dbReference type="Pfam" id="PF00385">
    <property type="entry name" value="Chromo"/>
    <property type="match status" value="1"/>
</dbReference>
<evidence type="ECO:0000256" key="1">
    <source>
        <dbReference type="ARBA" id="ARBA00022670"/>
    </source>
</evidence>
<evidence type="ECO:0000313" key="13">
    <source>
        <dbReference type="EMBL" id="GMF66246.1"/>
    </source>
</evidence>
<dbReference type="EMBL" id="BSXW01012578">
    <property type="protein sequence ID" value="GMF66246.1"/>
    <property type="molecule type" value="Genomic_DNA"/>
</dbReference>
<feature type="domain" description="Chromo" evidence="12">
    <location>
        <begin position="395"/>
        <end position="457"/>
    </location>
</feature>
<keyword evidence="6" id="KW-0229">DNA integration</keyword>
<keyword evidence="8" id="KW-0808">Transferase</keyword>
<dbReference type="GO" id="GO:0003964">
    <property type="term" value="F:RNA-directed DNA polymerase activity"/>
    <property type="evidence" value="ECO:0007669"/>
    <property type="project" value="UniProtKB-KW"/>
</dbReference>
<dbReference type="PANTHER" id="PTHR37984">
    <property type="entry name" value="PROTEIN CBG26694"/>
    <property type="match status" value="1"/>
</dbReference>
<dbReference type="Gene3D" id="1.10.340.70">
    <property type="match status" value="1"/>
</dbReference>
<feature type="region of interest" description="Disordered" evidence="11">
    <location>
        <begin position="234"/>
        <end position="286"/>
    </location>
</feature>
<keyword evidence="2" id="KW-0479">Metal-binding</keyword>
<reference evidence="13" key="1">
    <citation type="submission" date="2023-04" db="EMBL/GenBank/DDBJ databases">
        <title>Phytophthora lilii NBRC 32176.</title>
        <authorList>
            <person name="Ichikawa N."/>
            <person name="Sato H."/>
            <person name="Tonouchi N."/>
        </authorList>
    </citation>
    <scope>NUCLEOTIDE SEQUENCE</scope>
    <source>
        <strain evidence="13">NBRC 32176</strain>
    </source>
</reference>
<dbReference type="Pfam" id="PF17921">
    <property type="entry name" value="Integrase_H2C2"/>
    <property type="match status" value="1"/>
</dbReference>
<dbReference type="GO" id="GO:0004190">
    <property type="term" value="F:aspartic-type endopeptidase activity"/>
    <property type="evidence" value="ECO:0007669"/>
    <property type="project" value="UniProtKB-KW"/>
</dbReference>
<gene>
    <name evidence="13" type="ORF">Plil01_001874400</name>
</gene>
<dbReference type="PANTHER" id="PTHR37984:SF5">
    <property type="entry name" value="PROTEIN NYNRIN-LIKE"/>
    <property type="match status" value="1"/>
</dbReference>
<keyword evidence="7" id="KW-0695">RNA-directed DNA polymerase</keyword>